<gene>
    <name evidence="5" type="primary">SIRT4</name>
    <name evidence="5" type="ORF">OS493_004030</name>
</gene>
<dbReference type="PANTHER" id="PTHR11085">
    <property type="entry name" value="NAD-DEPENDENT PROTEIN DEACYLASE SIRTUIN-5, MITOCHONDRIAL-RELATED"/>
    <property type="match status" value="1"/>
</dbReference>
<evidence type="ECO:0000256" key="3">
    <source>
        <dbReference type="PROSITE-ProRule" id="PRU00236"/>
    </source>
</evidence>
<feature type="active site" description="Proton acceptor" evidence="3">
    <location>
        <position position="157"/>
    </location>
</feature>
<dbReference type="InterPro" id="IPR026590">
    <property type="entry name" value="Ssirtuin_cat_dom"/>
</dbReference>
<name>A0A9W9ZSK7_9CNID</name>
<dbReference type="NCBIfam" id="NF003738">
    <property type="entry name" value="PRK05333.1"/>
    <property type="match status" value="1"/>
</dbReference>
<proteinExistence type="predicted"/>
<dbReference type="CDD" id="cd01409">
    <property type="entry name" value="SIRT4"/>
    <property type="match status" value="1"/>
</dbReference>
<dbReference type="EMBL" id="MU825874">
    <property type="protein sequence ID" value="KAJ7387066.1"/>
    <property type="molecule type" value="Genomic_DNA"/>
</dbReference>
<dbReference type="Gene3D" id="3.30.1600.10">
    <property type="entry name" value="SIR2/SIRT2 'Small Domain"/>
    <property type="match status" value="1"/>
</dbReference>
<dbReference type="InterPro" id="IPR029035">
    <property type="entry name" value="DHS-like_NAD/FAD-binding_dom"/>
</dbReference>
<dbReference type="AlphaFoldDB" id="A0A9W9ZSK7"/>
<dbReference type="InterPro" id="IPR003000">
    <property type="entry name" value="Sirtuin"/>
</dbReference>
<dbReference type="Gene3D" id="3.40.50.1220">
    <property type="entry name" value="TPP-binding domain"/>
    <property type="match status" value="1"/>
</dbReference>
<feature type="binding site" evidence="3">
    <location>
        <position position="219"/>
    </location>
    <ligand>
        <name>Zn(2+)</name>
        <dbReference type="ChEBI" id="CHEBI:29105"/>
    </ligand>
</feature>
<dbReference type="GO" id="GO:0070403">
    <property type="term" value="F:NAD+ binding"/>
    <property type="evidence" value="ECO:0007669"/>
    <property type="project" value="InterPro"/>
</dbReference>
<keyword evidence="3" id="KW-0862">Zinc</keyword>
<evidence type="ECO:0000256" key="1">
    <source>
        <dbReference type="ARBA" id="ARBA00022679"/>
    </source>
</evidence>
<dbReference type="OrthoDB" id="424302at2759"/>
<feature type="domain" description="Deacetylase sirtuin-type" evidence="4">
    <location>
        <begin position="26"/>
        <end position="322"/>
    </location>
</feature>
<keyword evidence="2" id="KW-0520">NAD</keyword>
<reference evidence="5" key="1">
    <citation type="submission" date="2023-01" db="EMBL/GenBank/DDBJ databases">
        <title>Genome assembly of the deep-sea coral Lophelia pertusa.</title>
        <authorList>
            <person name="Herrera S."/>
            <person name="Cordes E."/>
        </authorList>
    </citation>
    <scope>NUCLEOTIDE SEQUENCE</scope>
    <source>
        <strain evidence="5">USNM1676648</strain>
        <tissue evidence="5">Polyp</tissue>
    </source>
</reference>
<dbReference type="SUPFAM" id="SSF52467">
    <property type="entry name" value="DHS-like NAD/FAD-binding domain"/>
    <property type="match status" value="1"/>
</dbReference>
<feature type="binding site" evidence="3">
    <location>
        <position position="165"/>
    </location>
    <ligand>
        <name>Zn(2+)</name>
        <dbReference type="ChEBI" id="CHEBI:29105"/>
    </ligand>
</feature>
<organism evidence="5 6">
    <name type="scientific">Desmophyllum pertusum</name>
    <dbReference type="NCBI Taxonomy" id="174260"/>
    <lineage>
        <taxon>Eukaryota</taxon>
        <taxon>Metazoa</taxon>
        <taxon>Cnidaria</taxon>
        <taxon>Anthozoa</taxon>
        <taxon>Hexacorallia</taxon>
        <taxon>Scleractinia</taxon>
        <taxon>Caryophylliina</taxon>
        <taxon>Caryophylliidae</taxon>
        <taxon>Desmophyllum</taxon>
    </lineage>
</organism>
<keyword evidence="1" id="KW-0808">Transferase</keyword>
<dbReference type="GO" id="GO:0017136">
    <property type="term" value="F:histone deacetylase activity, NAD-dependent"/>
    <property type="evidence" value="ECO:0007669"/>
    <property type="project" value="TreeGrafter"/>
</dbReference>
<keyword evidence="6" id="KW-1185">Reference proteome</keyword>
<dbReference type="Proteomes" id="UP001163046">
    <property type="component" value="Unassembled WGS sequence"/>
</dbReference>
<sequence>MNASRKCRKFFTLLKPFRRSSHRLYVPKCERTDKEIVKVVRALDDHIASSRHLFVITGAGISTESGIRDYRSEDVGLYAISDSRPMQYNDFLNSAANRKRYWARNYVGWPEFSSREPNSGHFALAELEKLGKSHWLVTQNVDALHTKAGSQRVSELHGCSHRVVCLGCKQLTSRHDLQQRIKELNPTWEAIAGGHAPDGDTFLTDEEVRDFVVPACLNCGGILKPQVVFFGDTVPKETVSFIHERLLESDSVLIIGSSVEVYSSYRFVHAAWQQIKPITILNIGATRADKLATIKLTAIAGDVLPRLKILSAGSGLSHGRKL</sequence>
<accession>A0A9W9ZSK7</accession>
<evidence type="ECO:0000313" key="5">
    <source>
        <dbReference type="EMBL" id="KAJ7387066.1"/>
    </source>
</evidence>
<dbReference type="PROSITE" id="PS50305">
    <property type="entry name" value="SIRTUIN"/>
    <property type="match status" value="1"/>
</dbReference>
<comment type="caution">
    <text evidence="5">The sequence shown here is derived from an EMBL/GenBank/DDBJ whole genome shotgun (WGS) entry which is preliminary data.</text>
</comment>
<protein>
    <submittedName>
        <fullName evidence="5">NAD-dependent protein lipoamidase sirtuin-4</fullName>
    </submittedName>
</protein>
<feature type="binding site" evidence="3">
    <location>
        <position position="216"/>
    </location>
    <ligand>
        <name>Zn(2+)</name>
        <dbReference type="ChEBI" id="CHEBI:29105"/>
    </ligand>
</feature>
<dbReference type="InterPro" id="IPR050134">
    <property type="entry name" value="NAD-dep_sirtuin_deacylases"/>
</dbReference>
<keyword evidence="3" id="KW-0479">Metal-binding</keyword>
<dbReference type="PANTHER" id="PTHR11085:SF10">
    <property type="entry name" value="NAD-DEPENDENT PROTEIN DEACYLASE SIRTUIN-5, MITOCHONDRIAL-RELATED"/>
    <property type="match status" value="1"/>
</dbReference>
<evidence type="ECO:0000313" key="6">
    <source>
        <dbReference type="Proteomes" id="UP001163046"/>
    </source>
</evidence>
<evidence type="ECO:0000259" key="4">
    <source>
        <dbReference type="PROSITE" id="PS50305"/>
    </source>
</evidence>
<dbReference type="GO" id="GO:0046872">
    <property type="term" value="F:metal ion binding"/>
    <property type="evidence" value="ECO:0007669"/>
    <property type="project" value="UniProtKB-KW"/>
</dbReference>
<dbReference type="GO" id="GO:0005759">
    <property type="term" value="C:mitochondrial matrix"/>
    <property type="evidence" value="ECO:0007669"/>
    <property type="project" value="TreeGrafter"/>
</dbReference>
<feature type="binding site" evidence="3">
    <location>
        <position position="168"/>
    </location>
    <ligand>
        <name>Zn(2+)</name>
        <dbReference type="ChEBI" id="CHEBI:29105"/>
    </ligand>
</feature>
<dbReference type="Pfam" id="PF02146">
    <property type="entry name" value="SIR2"/>
    <property type="match status" value="1"/>
</dbReference>
<dbReference type="InterPro" id="IPR026591">
    <property type="entry name" value="Sirtuin_cat_small_dom_sf"/>
</dbReference>
<evidence type="ECO:0000256" key="2">
    <source>
        <dbReference type="ARBA" id="ARBA00023027"/>
    </source>
</evidence>